<dbReference type="EMBL" id="BQKI01000010">
    <property type="protein sequence ID" value="GJN03898.1"/>
    <property type="molecule type" value="Genomic_DNA"/>
</dbReference>
<dbReference type="InterPro" id="IPR000152">
    <property type="entry name" value="EGF-type_Asp/Asn_hydroxyl_site"/>
</dbReference>
<dbReference type="PANTHER" id="PTHR24034:SF209">
    <property type="entry name" value="EGF-LIKE DOMAIN-CONTAINING PROTEIN"/>
    <property type="match status" value="1"/>
</dbReference>
<dbReference type="InterPro" id="IPR018097">
    <property type="entry name" value="EGF_Ca-bd_CS"/>
</dbReference>
<name>A0AAV5CZ15_ELECO</name>
<reference evidence="7" key="2">
    <citation type="submission" date="2021-12" db="EMBL/GenBank/DDBJ databases">
        <title>Resequencing data analysis of finger millet.</title>
        <authorList>
            <person name="Hatakeyama M."/>
            <person name="Aluri S."/>
            <person name="Balachadran M.T."/>
            <person name="Sivarajan S.R."/>
            <person name="Poveda L."/>
            <person name="Shimizu-Inatsugi R."/>
            <person name="Schlapbach R."/>
            <person name="Sreeman S.M."/>
            <person name="Shimizu K.K."/>
        </authorList>
    </citation>
    <scope>NUCLEOTIDE SEQUENCE</scope>
</reference>
<evidence type="ECO:0000256" key="5">
    <source>
        <dbReference type="PROSITE-ProRule" id="PRU00076"/>
    </source>
</evidence>
<dbReference type="PROSITE" id="PS01187">
    <property type="entry name" value="EGF_CA"/>
    <property type="match status" value="1"/>
</dbReference>
<protein>
    <recommendedName>
        <fullName evidence="6">EGF-like domain-containing protein</fullName>
    </recommendedName>
</protein>
<dbReference type="GO" id="GO:0005509">
    <property type="term" value="F:calcium ion binding"/>
    <property type="evidence" value="ECO:0007669"/>
    <property type="project" value="InterPro"/>
</dbReference>
<proteinExistence type="predicted"/>
<dbReference type="AlphaFoldDB" id="A0AAV5CZ15"/>
<dbReference type="Gene3D" id="2.10.25.10">
    <property type="entry name" value="Laminin"/>
    <property type="match status" value="3"/>
</dbReference>
<evidence type="ECO:0000256" key="2">
    <source>
        <dbReference type="ARBA" id="ARBA00022729"/>
    </source>
</evidence>
<dbReference type="InterPro" id="IPR001881">
    <property type="entry name" value="EGF-like_Ca-bd_dom"/>
</dbReference>
<dbReference type="SUPFAM" id="SSF57184">
    <property type="entry name" value="Growth factor receptor domain"/>
    <property type="match status" value="1"/>
</dbReference>
<dbReference type="PANTHER" id="PTHR24034">
    <property type="entry name" value="EGF-LIKE DOMAIN-CONTAINING PROTEIN"/>
    <property type="match status" value="1"/>
</dbReference>
<dbReference type="InterPro" id="IPR000742">
    <property type="entry name" value="EGF"/>
</dbReference>
<sequence>MFLDTDDFACSGINSVCLDGPYNIADRGYRCGCDDGYHGNPYLPEGCQDIDECSHRDLYPCYGDCKNTPGGFICLCPTGYYGNASAPNGCKDINECDNQEAHSCYGICQNSPGTFKCQCPDGTYGDPSTKGDVLQ</sequence>
<evidence type="ECO:0000256" key="4">
    <source>
        <dbReference type="ARBA" id="ARBA00023157"/>
    </source>
</evidence>
<dbReference type="InterPro" id="IPR049883">
    <property type="entry name" value="NOTCH1_EGF-like"/>
</dbReference>
<evidence type="ECO:0000259" key="6">
    <source>
        <dbReference type="PROSITE" id="PS50026"/>
    </source>
</evidence>
<organism evidence="7 8">
    <name type="scientific">Eleusine coracana subsp. coracana</name>
    <dbReference type="NCBI Taxonomy" id="191504"/>
    <lineage>
        <taxon>Eukaryota</taxon>
        <taxon>Viridiplantae</taxon>
        <taxon>Streptophyta</taxon>
        <taxon>Embryophyta</taxon>
        <taxon>Tracheophyta</taxon>
        <taxon>Spermatophyta</taxon>
        <taxon>Magnoliopsida</taxon>
        <taxon>Liliopsida</taxon>
        <taxon>Poales</taxon>
        <taxon>Poaceae</taxon>
        <taxon>PACMAD clade</taxon>
        <taxon>Chloridoideae</taxon>
        <taxon>Cynodonteae</taxon>
        <taxon>Eleusininae</taxon>
        <taxon>Eleusine</taxon>
    </lineage>
</organism>
<evidence type="ECO:0000313" key="8">
    <source>
        <dbReference type="Proteomes" id="UP001054889"/>
    </source>
</evidence>
<keyword evidence="4" id="KW-1015">Disulfide bond</keyword>
<keyword evidence="3" id="KW-0677">Repeat</keyword>
<evidence type="ECO:0000313" key="7">
    <source>
        <dbReference type="EMBL" id="GJN03898.1"/>
    </source>
</evidence>
<keyword evidence="8" id="KW-1185">Reference proteome</keyword>
<dbReference type="InterPro" id="IPR050751">
    <property type="entry name" value="ECM_structural_protein"/>
</dbReference>
<dbReference type="Proteomes" id="UP001054889">
    <property type="component" value="Unassembled WGS sequence"/>
</dbReference>
<evidence type="ECO:0000256" key="1">
    <source>
        <dbReference type="ARBA" id="ARBA00022536"/>
    </source>
</evidence>
<comment type="caution">
    <text evidence="5">Lacks conserved residue(s) required for the propagation of feature annotation.</text>
</comment>
<dbReference type="InterPro" id="IPR009030">
    <property type="entry name" value="Growth_fac_rcpt_cys_sf"/>
</dbReference>
<dbReference type="CDD" id="cd00054">
    <property type="entry name" value="EGF_CA"/>
    <property type="match status" value="2"/>
</dbReference>
<keyword evidence="1 5" id="KW-0245">EGF-like domain</keyword>
<accession>A0AAV5CZ15</accession>
<dbReference type="Pfam" id="PF07645">
    <property type="entry name" value="EGF_CA"/>
    <property type="match status" value="2"/>
</dbReference>
<dbReference type="SMART" id="SM00181">
    <property type="entry name" value="EGF"/>
    <property type="match status" value="3"/>
</dbReference>
<feature type="domain" description="EGF-like" evidence="6">
    <location>
        <begin position="92"/>
        <end position="129"/>
    </location>
</feature>
<dbReference type="PROSITE" id="PS50026">
    <property type="entry name" value="EGF_3"/>
    <property type="match status" value="2"/>
</dbReference>
<dbReference type="FunFam" id="2.10.25.10:FF:000355">
    <property type="entry name" value="Wall-associated receptor kinase 3"/>
    <property type="match status" value="2"/>
</dbReference>
<reference evidence="7" key="1">
    <citation type="journal article" date="2018" name="DNA Res.">
        <title>Multiple hybrid de novo genome assembly of finger millet, an orphan allotetraploid crop.</title>
        <authorList>
            <person name="Hatakeyama M."/>
            <person name="Aluri S."/>
            <person name="Balachadran M.T."/>
            <person name="Sivarajan S.R."/>
            <person name="Patrignani A."/>
            <person name="Gruter S."/>
            <person name="Poveda L."/>
            <person name="Shimizu-Inatsugi R."/>
            <person name="Baeten J."/>
            <person name="Francoijs K.J."/>
            <person name="Nataraja K.N."/>
            <person name="Reddy Y.A.N."/>
            <person name="Phadnis S."/>
            <person name="Ravikumar R.L."/>
            <person name="Schlapbach R."/>
            <person name="Sreeman S.M."/>
            <person name="Shimizu K.K."/>
        </authorList>
    </citation>
    <scope>NUCLEOTIDE SEQUENCE</scope>
</reference>
<keyword evidence="2" id="KW-0732">Signal</keyword>
<feature type="domain" description="EGF-like" evidence="6">
    <location>
        <begin position="49"/>
        <end position="86"/>
    </location>
</feature>
<dbReference type="PROSITE" id="PS00010">
    <property type="entry name" value="ASX_HYDROXYL"/>
    <property type="match status" value="2"/>
</dbReference>
<gene>
    <name evidence="7" type="primary">ga21393</name>
    <name evidence="7" type="ORF">PR202_ga21393</name>
</gene>
<dbReference type="SMART" id="SM00179">
    <property type="entry name" value="EGF_CA"/>
    <property type="match status" value="2"/>
</dbReference>
<comment type="caution">
    <text evidence="7">The sequence shown here is derived from an EMBL/GenBank/DDBJ whole genome shotgun (WGS) entry which is preliminary data.</text>
</comment>
<evidence type="ECO:0000256" key="3">
    <source>
        <dbReference type="ARBA" id="ARBA00022737"/>
    </source>
</evidence>